<dbReference type="GO" id="GO:0003743">
    <property type="term" value="F:translation initiation factor activity"/>
    <property type="evidence" value="ECO:0007669"/>
    <property type="project" value="UniProtKB-UniRule"/>
</dbReference>
<proteinExistence type="inferred from homology"/>
<comment type="function">
    <text evidence="4">Component of the eukaryotic translation initiation factor 3 (eIF-3) complex, which is involved in protein synthesis of a specialized repertoire of mRNAs and, together with other initiation factors, stimulates binding of mRNA and methionyl-tRNAi to the 40S ribosome. The eIF-3 complex specifically targets and initiates translation of a subset of mRNAs involved in cell proliferation.</text>
</comment>
<gene>
    <name evidence="6" type="ORF">CLUMA_CG009854</name>
</gene>
<protein>
    <recommendedName>
        <fullName evidence="4">Eukaryotic translation initiation factor 3 subunit J</fullName>
        <shortName evidence="4">eIF3j</shortName>
    </recommendedName>
</protein>
<comment type="subunit">
    <text evidence="4">Component of the eukaryotic translation initiation factor 3 (eIF-3) complex.</text>
</comment>
<dbReference type="AlphaFoldDB" id="A0A1J1IBS2"/>
<dbReference type="PANTHER" id="PTHR21681:SF0">
    <property type="entry name" value="EUKARYOTIC TRANSLATION INITIATION FACTOR 3 SUBUNIT J"/>
    <property type="match status" value="1"/>
</dbReference>
<dbReference type="GO" id="GO:0033290">
    <property type="term" value="C:eukaryotic 48S preinitiation complex"/>
    <property type="evidence" value="ECO:0007669"/>
    <property type="project" value="UniProtKB-UniRule"/>
</dbReference>
<dbReference type="STRING" id="568069.A0A1J1IBS2"/>
<reference evidence="6 7" key="1">
    <citation type="submission" date="2015-04" db="EMBL/GenBank/DDBJ databases">
        <authorList>
            <person name="Syromyatnikov M.Y."/>
            <person name="Popov V.N."/>
        </authorList>
    </citation>
    <scope>NUCLEOTIDE SEQUENCE [LARGE SCALE GENOMIC DNA]</scope>
</reference>
<dbReference type="GO" id="GO:0005852">
    <property type="term" value="C:eukaryotic translation initiation factor 3 complex"/>
    <property type="evidence" value="ECO:0007669"/>
    <property type="project" value="UniProtKB-UniRule"/>
</dbReference>
<evidence type="ECO:0000313" key="6">
    <source>
        <dbReference type="EMBL" id="CRK96438.1"/>
    </source>
</evidence>
<feature type="compositionally biased region" description="Basic and acidic residues" evidence="5">
    <location>
        <begin position="1"/>
        <end position="13"/>
    </location>
</feature>
<dbReference type="EMBL" id="CVRI01000043">
    <property type="protein sequence ID" value="CRK96438.1"/>
    <property type="molecule type" value="Genomic_DNA"/>
</dbReference>
<dbReference type="InterPro" id="IPR023194">
    <property type="entry name" value="eIF3-like_dom_sf"/>
</dbReference>
<evidence type="ECO:0000256" key="1">
    <source>
        <dbReference type="ARBA" id="ARBA00022490"/>
    </source>
</evidence>
<keyword evidence="3 4" id="KW-0648">Protein biosynthesis</keyword>
<organism evidence="6 7">
    <name type="scientific">Clunio marinus</name>
    <dbReference type="NCBI Taxonomy" id="568069"/>
    <lineage>
        <taxon>Eukaryota</taxon>
        <taxon>Metazoa</taxon>
        <taxon>Ecdysozoa</taxon>
        <taxon>Arthropoda</taxon>
        <taxon>Hexapoda</taxon>
        <taxon>Insecta</taxon>
        <taxon>Pterygota</taxon>
        <taxon>Neoptera</taxon>
        <taxon>Endopterygota</taxon>
        <taxon>Diptera</taxon>
        <taxon>Nematocera</taxon>
        <taxon>Chironomoidea</taxon>
        <taxon>Chironomidae</taxon>
        <taxon>Clunio</taxon>
    </lineage>
</organism>
<accession>A0A1J1IBS2</accession>
<feature type="region of interest" description="Disordered" evidence="5">
    <location>
        <begin position="1"/>
        <end position="118"/>
    </location>
</feature>
<dbReference type="GO" id="GO:0016282">
    <property type="term" value="C:eukaryotic 43S preinitiation complex"/>
    <property type="evidence" value="ECO:0007669"/>
    <property type="project" value="UniProtKB-UniRule"/>
</dbReference>
<name>A0A1J1IBS2_9DIPT</name>
<evidence type="ECO:0000256" key="3">
    <source>
        <dbReference type="ARBA" id="ARBA00022917"/>
    </source>
</evidence>
<dbReference type="Pfam" id="PF08597">
    <property type="entry name" value="eIF3_subunit"/>
    <property type="match status" value="1"/>
</dbReference>
<dbReference type="PANTHER" id="PTHR21681">
    <property type="entry name" value="EUKARYOTIC TRANSLATION INITIATION FACTOR 3 SUBUNIT J"/>
    <property type="match status" value="1"/>
</dbReference>
<evidence type="ECO:0000256" key="2">
    <source>
        <dbReference type="ARBA" id="ARBA00022540"/>
    </source>
</evidence>
<keyword evidence="1 4" id="KW-0963">Cytoplasm</keyword>
<feature type="compositionally biased region" description="Acidic residues" evidence="5">
    <location>
        <begin position="30"/>
        <end position="49"/>
    </location>
</feature>
<feature type="compositionally biased region" description="Basic and acidic residues" evidence="5">
    <location>
        <begin position="70"/>
        <end position="118"/>
    </location>
</feature>
<evidence type="ECO:0000256" key="4">
    <source>
        <dbReference type="HAMAP-Rule" id="MF_03009"/>
    </source>
</evidence>
<keyword evidence="7" id="KW-1185">Reference proteome</keyword>
<evidence type="ECO:0000313" key="7">
    <source>
        <dbReference type="Proteomes" id="UP000183832"/>
    </source>
</evidence>
<dbReference type="Proteomes" id="UP000183832">
    <property type="component" value="Unassembled WGS sequence"/>
</dbReference>
<comment type="subcellular location">
    <subcellularLocation>
        <location evidence="4">Cytoplasm</location>
    </subcellularLocation>
</comment>
<dbReference type="OrthoDB" id="20381at2759"/>
<evidence type="ECO:0000256" key="5">
    <source>
        <dbReference type="SAM" id="MobiDB-lite"/>
    </source>
</evidence>
<dbReference type="InterPro" id="IPR013906">
    <property type="entry name" value="eIF3j"/>
</dbReference>
<dbReference type="GO" id="GO:0001732">
    <property type="term" value="P:formation of cytoplasmic translation initiation complex"/>
    <property type="evidence" value="ECO:0007669"/>
    <property type="project" value="UniProtKB-UniRule"/>
</dbReference>
<comment type="similarity">
    <text evidence="4">Belongs to the eIF-3 subunit J family.</text>
</comment>
<dbReference type="Gene3D" id="1.10.246.60">
    <property type="entry name" value="Eukaryotic translation initiation factor 3 like domains"/>
    <property type="match status" value="1"/>
</dbReference>
<dbReference type="HAMAP" id="MF_03009">
    <property type="entry name" value="eIF3j"/>
    <property type="match status" value="1"/>
</dbReference>
<keyword evidence="2 4" id="KW-0396">Initiation factor</keyword>
<sequence>MEDDWQRIADDSIKPTPIVIPADVNKWAGEDEEDDIKDSWDAEDDDEKKDEEKNDNAPLSKPKKKLQQKISEKERQKLELEEKRRKEKEEEEYAKMTPEEREAEKRRLQKLQEEADTRTALDTLGLSSSSSATIDSFNPKTKEDFMEFAELLNRRIQIHKLHEEYVPFLDELVKGLCAGLQSTNIKKIKTTVDNLFIEKQKIEKGDKPKKKPAAKIKARLRMEGDDDFMTRAGAYEADDYDDFM</sequence>